<keyword evidence="2" id="KW-0812">Transmembrane</keyword>
<evidence type="ECO:0000256" key="1">
    <source>
        <dbReference type="SAM" id="MobiDB-lite"/>
    </source>
</evidence>
<evidence type="ECO:0000256" key="2">
    <source>
        <dbReference type="SAM" id="Phobius"/>
    </source>
</evidence>
<dbReference type="AlphaFoldDB" id="A0A812TK20"/>
<feature type="transmembrane region" description="Helical" evidence="2">
    <location>
        <begin position="187"/>
        <end position="215"/>
    </location>
</feature>
<keyword evidence="2" id="KW-1133">Transmembrane helix</keyword>
<reference evidence="3" key="1">
    <citation type="submission" date="2021-02" db="EMBL/GenBank/DDBJ databases">
        <authorList>
            <person name="Dougan E. K."/>
            <person name="Rhodes N."/>
            <person name="Thang M."/>
            <person name="Chan C."/>
        </authorList>
    </citation>
    <scope>NUCLEOTIDE SEQUENCE</scope>
</reference>
<dbReference type="EMBL" id="CAJNDS010002560">
    <property type="protein sequence ID" value="CAE7525859.1"/>
    <property type="molecule type" value="Genomic_DNA"/>
</dbReference>
<organism evidence="3 4">
    <name type="scientific">Symbiodinium natans</name>
    <dbReference type="NCBI Taxonomy" id="878477"/>
    <lineage>
        <taxon>Eukaryota</taxon>
        <taxon>Sar</taxon>
        <taxon>Alveolata</taxon>
        <taxon>Dinophyceae</taxon>
        <taxon>Suessiales</taxon>
        <taxon>Symbiodiniaceae</taxon>
        <taxon>Symbiodinium</taxon>
    </lineage>
</organism>
<evidence type="ECO:0000313" key="4">
    <source>
        <dbReference type="Proteomes" id="UP000604046"/>
    </source>
</evidence>
<name>A0A812TK20_9DINO</name>
<keyword evidence="4" id="KW-1185">Reference proteome</keyword>
<dbReference type="Proteomes" id="UP000604046">
    <property type="component" value="Unassembled WGS sequence"/>
</dbReference>
<dbReference type="OrthoDB" id="418947at2759"/>
<gene>
    <name evidence="3" type="ORF">SNAT2548_LOCUS29436</name>
</gene>
<feature type="region of interest" description="Disordered" evidence="1">
    <location>
        <begin position="40"/>
        <end position="60"/>
    </location>
</feature>
<evidence type="ECO:0000313" key="3">
    <source>
        <dbReference type="EMBL" id="CAE7525859.1"/>
    </source>
</evidence>
<comment type="caution">
    <text evidence="3">The sequence shown here is derived from an EMBL/GenBank/DDBJ whole genome shotgun (WGS) entry which is preliminary data.</text>
</comment>
<feature type="transmembrane region" description="Helical" evidence="2">
    <location>
        <begin position="151"/>
        <end position="175"/>
    </location>
</feature>
<protein>
    <submittedName>
        <fullName evidence="3">Uncharacterized protein</fullName>
    </submittedName>
</protein>
<sequence length="321" mass="35833">MAALSKLQFGLRLADADLAAERLREELNFLERQIKRRARPVRPQLDQEQAEEDRPQEEGDLTQKLEYLKGMLTMYDDAKCVLRCKDLAIDRHYVRLSREEKAAADQVHLKMADLLTQMERQIYRVLRTENPWFNAQVLKTRRWLVEHPGEAACVFMSCSAFASGALGLLCVQGAHPFYWAGLVKAPLSVAAMFGVGAAGGAVLGALFVGVLHYCLTTDCWAFLTESSKSHVADVNRMVEAMKTMPDAQFAASLDDILGSMAALSSSIPEAPDRLCNSCLEDGHNVIAPVKAPRCRGSHFMCKEHWKGYTQHFGDKCPQCRV</sequence>
<accession>A0A812TK20</accession>
<proteinExistence type="predicted"/>
<keyword evidence="2" id="KW-0472">Membrane</keyword>